<evidence type="ECO:0000256" key="4">
    <source>
        <dbReference type="ARBA" id="ARBA00023288"/>
    </source>
</evidence>
<evidence type="ECO:0000256" key="7">
    <source>
        <dbReference type="SAM" id="MobiDB-lite"/>
    </source>
</evidence>
<sequence length="311" mass="35325">MPQPTTGNNVSASSANNASDLNQSTTTTTTTTNNRMMIGKHNNNQNNNKHSSNNNNNNLRSNNQSANRLQQQQQQQRKDVQRNNNNNNETNSSATITTFIPEIREYLFKILVIGELGTGKTSFIKRYVHQYFSQYYRATIGVDFALKVLNWDDNILIRLQLWDIAGQERFGNMTRIYYKEAVGAFLVFDVSAPSSFNAVLKWKHDLDTKVCMADGQPIPCLLLANKCDANKEGIAADPEMLEKFCKENNFCGWFYTSAKENTNIEESAKFLVGKILQRQKHFALEDVADNDDVINLAYHNHRVSKSEKCSC</sequence>
<comment type="similarity">
    <text evidence="1 6">Belongs to the small GTPase superfamily. Rab family.</text>
</comment>
<keyword evidence="6" id="KW-0472">Membrane</keyword>
<dbReference type="InterPro" id="IPR005225">
    <property type="entry name" value="Small_GTP-bd"/>
</dbReference>
<reference evidence="8 9" key="1">
    <citation type="journal article" date="2018" name="J. Allergy Clin. Immunol.">
        <title>High-quality assembly of Dermatophagoides pteronyssinus genome and transcriptome reveals a wide range of novel allergens.</title>
        <authorList>
            <person name="Liu X.Y."/>
            <person name="Yang K.Y."/>
            <person name="Wang M.Q."/>
            <person name="Kwok J.S."/>
            <person name="Zeng X."/>
            <person name="Yang Z."/>
            <person name="Xiao X.J."/>
            <person name="Lau C.P."/>
            <person name="Li Y."/>
            <person name="Huang Z.M."/>
            <person name="Ba J.G."/>
            <person name="Yim A.K."/>
            <person name="Ouyang C.Y."/>
            <person name="Ngai S.M."/>
            <person name="Chan T.F."/>
            <person name="Leung E.L."/>
            <person name="Liu L."/>
            <person name="Liu Z.G."/>
            <person name="Tsui S.K."/>
        </authorList>
    </citation>
    <scope>NUCLEOTIDE SEQUENCE [LARGE SCALE GENOMIC DNA]</scope>
    <source>
        <strain evidence="8">Derp</strain>
    </source>
</reference>
<dbReference type="PROSITE" id="PS51421">
    <property type="entry name" value="RAS"/>
    <property type="match status" value="1"/>
</dbReference>
<evidence type="ECO:0000256" key="3">
    <source>
        <dbReference type="ARBA" id="ARBA00023134"/>
    </source>
</evidence>
<reference evidence="8 9" key="2">
    <citation type="journal article" date="2022" name="Mol. Biol. Evol.">
        <title>Comparative Genomics Reveals Insights into the Divergent Evolution of Astigmatic Mites and Household Pest Adaptations.</title>
        <authorList>
            <person name="Xiong Q."/>
            <person name="Wan A.T."/>
            <person name="Liu X."/>
            <person name="Fung C.S."/>
            <person name="Xiao X."/>
            <person name="Malainual N."/>
            <person name="Hou J."/>
            <person name="Wang L."/>
            <person name="Wang M."/>
            <person name="Yang K.Y."/>
            <person name="Cui Y."/>
            <person name="Leung E.L."/>
            <person name="Nong W."/>
            <person name="Shin S.K."/>
            <person name="Au S.W."/>
            <person name="Jeong K.Y."/>
            <person name="Chew F.T."/>
            <person name="Hui J.H."/>
            <person name="Leung T.F."/>
            <person name="Tungtrongchitr A."/>
            <person name="Zhong N."/>
            <person name="Liu Z."/>
            <person name="Tsui S.K."/>
        </authorList>
    </citation>
    <scope>NUCLEOTIDE SEQUENCE [LARGE SCALE GENOMIC DNA]</scope>
    <source>
        <strain evidence="8">Derp</strain>
    </source>
</reference>
<keyword evidence="5 6" id="KW-0636">Prenylation</keyword>
<evidence type="ECO:0000313" key="8">
    <source>
        <dbReference type="EMBL" id="KAH9417303.1"/>
    </source>
</evidence>
<dbReference type="NCBIfam" id="TIGR00231">
    <property type="entry name" value="small_GTP"/>
    <property type="match status" value="1"/>
</dbReference>
<dbReference type="PANTHER" id="PTHR47981">
    <property type="entry name" value="RAB FAMILY"/>
    <property type="match status" value="1"/>
</dbReference>
<dbReference type="PANTHER" id="PTHR47981:SF39">
    <property type="entry name" value="RAS-RELATED PROTEIN RAB"/>
    <property type="match status" value="1"/>
</dbReference>
<name>A0ABQ8J462_DERPT</name>
<dbReference type="InterPro" id="IPR027417">
    <property type="entry name" value="P-loop_NTPase"/>
</dbReference>
<comment type="caution">
    <text evidence="8">The sequence shown here is derived from an EMBL/GenBank/DDBJ whole genome shotgun (WGS) entry which is preliminary data.</text>
</comment>
<dbReference type="Proteomes" id="UP000887458">
    <property type="component" value="Unassembled WGS sequence"/>
</dbReference>
<dbReference type="InterPro" id="IPR030697">
    <property type="entry name" value="Rab29/Rab38/Rab32"/>
</dbReference>
<feature type="compositionally biased region" description="Low complexity" evidence="7">
    <location>
        <begin position="82"/>
        <end position="93"/>
    </location>
</feature>
<dbReference type="SMART" id="SM00174">
    <property type="entry name" value="RHO"/>
    <property type="match status" value="1"/>
</dbReference>
<dbReference type="InterPro" id="IPR001806">
    <property type="entry name" value="Small_GTPase"/>
</dbReference>
<evidence type="ECO:0000256" key="6">
    <source>
        <dbReference type="RuleBase" id="RU367128"/>
    </source>
</evidence>
<evidence type="ECO:0000256" key="1">
    <source>
        <dbReference type="ARBA" id="ARBA00006270"/>
    </source>
</evidence>
<evidence type="ECO:0000256" key="2">
    <source>
        <dbReference type="ARBA" id="ARBA00022741"/>
    </source>
</evidence>
<feature type="compositionally biased region" description="Low complexity" evidence="7">
    <location>
        <begin position="8"/>
        <end position="32"/>
    </location>
</feature>
<evidence type="ECO:0000256" key="5">
    <source>
        <dbReference type="ARBA" id="ARBA00023289"/>
    </source>
</evidence>
<organism evidence="8 9">
    <name type="scientific">Dermatophagoides pteronyssinus</name>
    <name type="common">European house dust mite</name>
    <dbReference type="NCBI Taxonomy" id="6956"/>
    <lineage>
        <taxon>Eukaryota</taxon>
        <taxon>Metazoa</taxon>
        <taxon>Ecdysozoa</taxon>
        <taxon>Arthropoda</taxon>
        <taxon>Chelicerata</taxon>
        <taxon>Arachnida</taxon>
        <taxon>Acari</taxon>
        <taxon>Acariformes</taxon>
        <taxon>Sarcoptiformes</taxon>
        <taxon>Astigmata</taxon>
        <taxon>Psoroptidia</taxon>
        <taxon>Analgoidea</taxon>
        <taxon>Pyroglyphidae</taxon>
        <taxon>Dermatophagoidinae</taxon>
        <taxon>Dermatophagoides</taxon>
    </lineage>
</organism>
<evidence type="ECO:0000313" key="9">
    <source>
        <dbReference type="Proteomes" id="UP000887458"/>
    </source>
</evidence>
<comment type="function">
    <text evidence="6">The small GTPases Rab are key regulators in vesicle trafficking.</text>
</comment>
<dbReference type="CDD" id="cd04107">
    <property type="entry name" value="Rab32_Rab38"/>
    <property type="match status" value="1"/>
</dbReference>
<feature type="region of interest" description="Disordered" evidence="7">
    <location>
        <begin position="1"/>
        <end position="93"/>
    </location>
</feature>
<dbReference type="Gene3D" id="3.40.50.300">
    <property type="entry name" value="P-loop containing nucleotide triphosphate hydrolases"/>
    <property type="match status" value="1"/>
</dbReference>
<dbReference type="SMART" id="SM00175">
    <property type="entry name" value="RAB"/>
    <property type="match status" value="1"/>
</dbReference>
<dbReference type="EMBL" id="NJHN03000077">
    <property type="protein sequence ID" value="KAH9417303.1"/>
    <property type="molecule type" value="Genomic_DNA"/>
</dbReference>
<keyword evidence="2 6" id="KW-0547">Nucleotide-binding</keyword>
<dbReference type="Pfam" id="PF00071">
    <property type="entry name" value="Ras"/>
    <property type="match status" value="1"/>
</dbReference>
<keyword evidence="4 6" id="KW-0449">Lipoprotein</keyword>
<dbReference type="SUPFAM" id="SSF52540">
    <property type="entry name" value="P-loop containing nucleoside triphosphate hydrolases"/>
    <property type="match status" value="1"/>
</dbReference>
<accession>A0ABQ8J462</accession>
<dbReference type="PRINTS" id="PR00449">
    <property type="entry name" value="RASTRNSFRMNG"/>
</dbReference>
<dbReference type="SMART" id="SM00173">
    <property type="entry name" value="RAS"/>
    <property type="match status" value="1"/>
</dbReference>
<protein>
    <recommendedName>
        <fullName evidence="6">Ras-related protein Rab</fullName>
    </recommendedName>
</protein>
<dbReference type="PROSITE" id="PS51419">
    <property type="entry name" value="RAB"/>
    <property type="match status" value="1"/>
</dbReference>
<proteinExistence type="inferred from homology"/>
<feature type="compositionally biased region" description="Low complexity" evidence="7">
    <location>
        <begin position="40"/>
        <end position="75"/>
    </location>
</feature>
<dbReference type="SMART" id="SM00176">
    <property type="entry name" value="RAN"/>
    <property type="match status" value="1"/>
</dbReference>
<comment type="subcellular location">
    <subcellularLocation>
        <location evidence="6">Membrane</location>
        <topology evidence="6">Lipid-anchor</topology>
    </subcellularLocation>
</comment>
<keyword evidence="9" id="KW-1185">Reference proteome</keyword>
<keyword evidence="3 6" id="KW-0342">GTP-binding</keyword>
<gene>
    <name evidence="8" type="primary">RAB32</name>
    <name evidence="8" type="ORF">DERP_007300</name>
</gene>